<reference evidence="1 2" key="1">
    <citation type="submission" date="2022-05" db="EMBL/GenBank/DDBJ databases">
        <title>A multi-omics perspective on studying reproductive biology in Daphnia sinensis.</title>
        <authorList>
            <person name="Jia J."/>
        </authorList>
    </citation>
    <scope>NUCLEOTIDE SEQUENCE [LARGE SCALE GENOMIC DNA]</scope>
    <source>
        <strain evidence="1 2">WSL</strain>
    </source>
</reference>
<dbReference type="AlphaFoldDB" id="A0AAD5KY89"/>
<evidence type="ECO:0000313" key="2">
    <source>
        <dbReference type="Proteomes" id="UP000820818"/>
    </source>
</evidence>
<dbReference type="Proteomes" id="UP000820818">
    <property type="component" value="Linkage Group LG10"/>
</dbReference>
<keyword evidence="2" id="KW-1185">Reference proteome</keyword>
<evidence type="ECO:0008006" key="3">
    <source>
        <dbReference type="Google" id="ProtNLM"/>
    </source>
</evidence>
<protein>
    <recommendedName>
        <fullName evidence="3">FLYWCH-type domain-containing protein</fullName>
    </recommendedName>
</protein>
<accession>A0AAD5KY89</accession>
<name>A0AAD5KY89_9CRUS</name>
<sequence>MMLIVQHRSSRYRYDFCRIIDGKATLPEGKSKKAIAFLTAFVCFDCIPVPQTGGSFSPLVKSPSAASPFHGFPTLVYDVPSFNAFHDSFLTTSHSTSVFNDFSNLAIDVTNHINDLQEYMDDLSSRNKISTNVTNDSVSEAVMPINARIVCPNLSPAIPTCTNGFIPDSADISFPPPPPPLSPSHLAFDLGEMILFNPNLNSSTSVDGAVAVFSPGAAAIEWHHSPTVSPPRDRPTYDAVEVPINRTPDRPLQKLKYTFHDKCSNKKSYILFDGLGFRYSKGPKSVTWRCTSRSKKIGCLAKVRQLKRDGPAQASDFTFLPHSEENPHNHPPNIETAEVIDVRNEAKKEGLVHKFKPAKKICEERILKLQGCVPADSLPNLLNCVRQVNRCRESARPPAPAKDNPFFTIDLSGFPPNFYLGAVEVELVGVLCRHLLFATPLQLRHLANIKLWMGDGTFDIIALPFKQLWSIHGTILGEGGENKSVPLLHVAMTRRKEADYVAVLEFIKSKLHAPAIKQFTSDYEKALWKAVARVFPEGCSFHQIQAEMRRLKDKENLSVAYQTDPEIRRVVQLTLCLCYLHHSEIRQVFLEIVSMAPPSLSGYLSYLEKNWIGENTYWQTTKWSVYNRTKRTNNEAEGTHNRWRIRGEVHKMTVYKLSEFLFKEQEKLLLAEDLVSYGNLNKNQCAAQKLKDERLSAEWGEYEKWRVHNMHKITPFQLLERIVDIVRCNLNNFPANIAFIDSEEDD</sequence>
<dbReference type="PANTHER" id="PTHR20956">
    <property type="entry name" value="HEH2P"/>
    <property type="match status" value="1"/>
</dbReference>
<dbReference type="EMBL" id="WJBH02000010">
    <property type="protein sequence ID" value="KAI9552188.1"/>
    <property type="molecule type" value="Genomic_DNA"/>
</dbReference>
<comment type="caution">
    <text evidence="1">The sequence shown here is derived from an EMBL/GenBank/DDBJ whole genome shotgun (WGS) entry which is preliminary data.</text>
</comment>
<organism evidence="1 2">
    <name type="scientific">Daphnia sinensis</name>
    <dbReference type="NCBI Taxonomy" id="1820382"/>
    <lineage>
        <taxon>Eukaryota</taxon>
        <taxon>Metazoa</taxon>
        <taxon>Ecdysozoa</taxon>
        <taxon>Arthropoda</taxon>
        <taxon>Crustacea</taxon>
        <taxon>Branchiopoda</taxon>
        <taxon>Diplostraca</taxon>
        <taxon>Cladocera</taxon>
        <taxon>Anomopoda</taxon>
        <taxon>Daphniidae</taxon>
        <taxon>Daphnia</taxon>
        <taxon>Daphnia similis group</taxon>
    </lineage>
</organism>
<gene>
    <name evidence="1" type="ORF">GHT06_022525</name>
</gene>
<proteinExistence type="predicted"/>
<evidence type="ECO:0000313" key="1">
    <source>
        <dbReference type="EMBL" id="KAI9552188.1"/>
    </source>
</evidence>
<dbReference type="PANTHER" id="PTHR20956:SF12">
    <property type="entry name" value="FLYWCH-TYPE DOMAIN-CONTAINING PROTEIN"/>
    <property type="match status" value="1"/>
</dbReference>